<dbReference type="PANTHER" id="PTHR30213:SF1">
    <property type="entry name" value="INNER MEMBRANE PROTEIN YHJD"/>
    <property type="match status" value="1"/>
</dbReference>
<feature type="transmembrane region" description="Helical" evidence="7">
    <location>
        <begin position="163"/>
        <end position="185"/>
    </location>
</feature>
<feature type="transmembrane region" description="Helical" evidence="7">
    <location>
        <begin position="274"/>
        <end position="299"/>
    </location>
</feature>
<dbReference type="InterPro" id="IPR005274">
    <property type="entry name" value="IM_pro_YhjD"/>
</dbReference>
<keyword evidence="4 7" id="KW-1133">Transmembrane helix</keyword>
<feature type="transmembrane region" description="Helical" evidence="7">
    <location>
        <begin position="51"/>
        <end position="81"/>
    </location>
</feature>
<evidence type="ECO:0000256" key="6">
    <source>
        <dbReference type="SAM" id="MobiDB-lite"/>
    </source>
</evidence>
<evidence type="ECO:0000313" key="9">
    <source>
        <dbReference type="Proteomes" id="UP000632454"/>
    </source>
</evidence>
<evidence type="ECO:0000256" key="3">
    <source>
        <dbReference type="ARBA" id="ARBA00022692"/>
    </source>
</evidence>
<dbReference type="PANTHER" id="PTHR30213">
    <property type="entry name" value="INNER MEMBRANE PROTEIN YHJD"/>
    <property type="match status" value="1"/>
</dbReference>
<gene>
    <name evidence="8" type="ORF">GCM10007298_29710</name>
</gene>
<feature type="region of interest" description="Disordered" evidence="6">
    <location>
        <begin position="1"/>
        <end position="22"/>
    </location>
</feature>
<evidence type="ECO:0000256" key="2">
    <source>
        <dbReference type="ARBA" id="ARBA00022475"/>
    </source>
</evidence>
<feature type="compositionally biased region" description="Polar residues" evidence="6">
    <location>
        <begin position="1"/>
        <end position="14"/>
    </location>
</feature>
<evidence type="ECO:0000313" key="8">
    <source>
        <dbReference type="EMBL" id="GGF31907.1"/>
    </source>
</evidence>
<keyword evidence="3 7" id="KW-0812">Transmembrane</keyword>
<feature type="transmembrane region" description="Helical" evidence="7">
    <location>
        <begin position="240"/>
        <end position="262"/>
    </location>
</feature>
<evidence type="ECO:0000256" key="1">
    <source>
        <dbReference type="ARBA" id="ARBA00004651"/>
    </source>
</evidence>
<accession>A0ABQ1V008</accession>
<evidence type="ECO:0000256" key="4">
    <source>
        <dbReference type="ARBA" id="ARBA00022989"/>
    </source>
</evidence>
<organism evidence="8 9">
    <name type="scientific">Williamsia phyllosphaerae</name>
    <dbReference type="NCBI Taxonomy" id="885042"/>
    <lineage>
        <taxon>Bacteria</taxon>
        <taxon>Bacillati</taxon>
        <taxon>Actinomycetota</taxon>
        <taxon>Actinomycetes</taxon>
        <taxon>Mycobacteriales</taxon>
        <taxon>Nocardiaceae</taxon>
        <taxon>Williamsia</taxon>
    </lineage>
</organism>
<protein>
    <submittedName>
        <fullName evidence="8">Inner membrane protein YhjD</fullName>
    </submittedName>
</protein>
<dbReference type="EMBL" id="BMCS01000002">
    <property type="protein sequence ID" value="GGF31907.1"/>
    <property type="molecule type" value="Genomic_DNA"/>
</dbReference>
<keyword evidence="9" id="KW-1185">Reference proteome</keyword>
<feature type="transmembrane region" description="Helical" evidence="7">
    <location>
        <begin position="205"/>
        <end position="228"/>
    </location>
</feature>
<dbReference type="InterPro" id="IPR017039">
    <property type="entry name" value="Virul_fac_BrkB"/>
</dbReference>
<sequence length="355" mass="37697">MMADTQKTTTPETAESSDDTPSRLETLRAKYPWLDHLIRAGGRYQSSKGDFFAAGATYFSILALFPLLMIGFAAAGFVFVASPDLLDDAKNKIADSVQGDMGNQLQDLMDQAISSRASIGVIGLVLAVYSGLGWMANLRNALTVQWGTEPPSSSFVKTKLGDLGALLGLFVALVVSFGLSALAGSGLTTTILELVNLDHLPGVSILVRVLSIVVSLAASTLLFTWVIARLPRIPLPYRNAVKAGLLTAVVFEVFKFIATFYLKGVTSGPAGATFGPIIGIMVFAFFTTRIILFATAWAATDEANARFEQTAVPDPVTIAPTVVVRPEPSPTTVAASIAAGAVAALTFSRFRSRRR</sequence>
<name>A0ABQ1V008_9NOCA</name>
<feature type="transmembrane region" description="Helical" evidence="7">
    <location>
        <begin position="117"/>
        <end position="136"/>
    </location>
</feature>
<dbReference type="NCBIfam" id="TIGR00766">
    <property type="entry name" value="inner membrane protein YhjD"/>
    <property type="match status" value="1"/>
</dbReference>
<dbReference type="Proteomes" id="UP000632454">
    <property type="component" value="Unassembled WGS sequence"/>
</dbReference>
<evidence type="ECO:0000256" key="5">
    <source>
        <dbReference type="ARBA" id="ARBA00023136"/>
    </source>
</evidence>
<comment type="caution">
    <text evidence="8">The sequence shown here is derived from an EMBL/GenBank/DDBJ whole genome shotgun (WGS) entry which is preliminary data.</text>
</comment>
<keyword evidence="2" id="KW-1003">Cell membrane</keyword>
<dbReference type="Pfam" id="PF03631">
    <property type="entry name" value="Virul_fac_BrkB"/>
    <property type="match status" value="1"/>
</dbReference>
<reference evidence="9" key="1">
    <citation type="journal article" date="2019" name="Int. J. Syst. Evol. Microbiol.">
        <title>The Global Catalogue of Microorganisms (GCM) 10K type strain sequencing project: providing services to taxonomists for standard genome sequencing and annotation.</title>
        <authorList>
            <consortium name="The Broad Institute Genomics Platform"/>
            <consortium name="The Broad Institute Genome Sequencing Center for Infectious Disease"/>
            <person name="Wu L."/>
            <person name="Ma J."/>
        </authorList>
    </citation>
    <scope>NUCLEOTIDE SEQUENCE [LARGE SCALE GENOMIC DNA]</scope>
    <source>
        <strain evidence="9">CCM 7855</strain>
    </source>
</reference>
<proteinExistence type="predicted"/>
<evidence type="ECO:0000256" key="7">
    <source>
        <dbReference type="SAM" id="Phobius"/>
    </source>
</evidence>
<keyword evidence="5 7" id="KW-0472">Membrane</keyword>
<comment type="subcellular location">
    <subcellularLocation>
        <location evidence="1">Cell membrane</location>
        <topology evidence="1">Multi-pass membrane protein</topology>
    </subcellularLocation>
</comment>